<organism evidence="3 4">
    <name type="scientific">Vombatus ursinus</name>
    <name type="common">Common wombat</name>
    <dbReference type="NCBI Taxonomy" id="29139"/>
    <lineage>
        <taxon>Eukaryota</taxon>
        <taxon>Metazoa</taxon>
        <taxon>Chordata</taxon>
        <taxon>Craniata</taxon>
        <taxon>Vertebrata</taxon>
        <taxon>Euteleostomi</taxon>
        <taxon>Mammalia</taxon>
        <taxon>Metatheria</taxon>
        <taxon>Diprotodontia</taxon>
        <taxon>Vombatidae</taxon>
        <taxon>Vombatus</taxon>
    </lineage>
</organism>
<name>A0A4X2K1M6_VOMUR</name>
<reference evidence="3" key="3">
    <citation type="submission" date="2025-09" db="UniProtKB">
        <authorList>
            <consortium name="Ensembl"/>
        </authorList>
    </citation>
    <scope>IDENTIFICATION</scope>
</reference>
<feature type="compositionally biased region" description="Basic and acidic residues" evidence="2">
    <location>
        <begin position="199"/>
        <end position="210"/>
    </location>
</feature>
<feature type="region of interest" description="Disordered" evidence="2">
    <location>
        <begin position="99"/>
        <end position="124"/>
    </location>
</feature>
<dbReference type="STRING" id="29139.ENSVURP00010003921"/>
<dbReference type="InterPro" id="IPR036322">
    <property type="entry name" value="WD40_repeat_dom_sf"/>
</dbReference>
<sequence>MTSLVAYDDSDSEAEADNSNSSCQEKSIRNFGQPLPSDTLATNNPRPRWNNLNTGLGIVEEYSRVCGLLEPQAERNTWKSCPGPRRQWPNTELQVKPCTFTPSDFAKSPSSTSSGNRELAGASVSKMRPSYEAFRVPNSSSCALMSLETMSQHGSLLQKRRQENMNFVEGGIKPYIPKRLRQTQTLTAGTNERGGSELQRQRTDCPRFSEGFPMRERTATVVSDFIKPYLEGKYKSTEIPKRLIFQMSEHGGPVNSVQWCPVLQRSHMLLSASMDKTFKVWDAIDTGRCVNTYSSHSSAVRAAQWSSCGRQILSGGFDSELHVTDVETGTQLFSCKNEFRISTVKFNPNEPNVFLCGGFSPEIKAWDTRSCKVIKVYKASIQQTLDILFLRDGNEFLSSTDSVSRDSADHTIIAWDFHSAAKVSNQIFHERFTCPSLTLHPKESIFVAQTNGNYMALFSALRPYRINKKKRYEGHKVEGYAVACECSPDGAILVTGSADGNVFFYNYRNSRIICTFPAHSHACVGSTFHPVLPSVLATCDWSGKIKVWQ</sequence>
<evidence type="ECO:0000256" key="1">
    <source>
        <dbReference type="PROSITE-ProRule" id="PRU00221"/>
    </source>
</evidence>
<dbReference type="OMA" id="FVCGGFH"/>
<dbReference type="PANTHER" id="PTHR44566:SF1">
    <property type="entry name" value="WD REPEAT-CONTAINING PROTEIN 25"/>
    <property type="match status" value="1"/>
</dbReference>
<reference evidence="3" key="2">
    <citation type="submission" date="2025-08" db="UniProtKB">
        <authorList>
            <consortium name="Ensembl"/>
        </authorList>
    </citation>
    <scope>IDENTIFICATION</scope>
</reference>
<dbReference type="Pfam" id="PF00400">
    <property type="entry name" value="WD40"/>
    <property type="match status" value="4"/>
</dbReference>
<evidence type="ECO:0000313" key="3">
    <source>
        <dbReference type="Ensembl" id="ENSVURP00010003921.1"/>
    </source>
</evidence>
<protein>
    <submittedName>
        <fullName evidence="3">WD repeat domain 25</fullName>
    </submittedName>
</protein>
<proteinExistence type="predicted"/>
<dbReference type="SMART" id="SM00320">
    <property type="entry name" value="WD40"/>
    <property type="match status" value="6"/>
</dbReference>
<dbReference type="InterPro" id="IPR001680">
    <property type="entry name" value="WD40_rpt"/>
</dbReference>
<evidence type="ECO:0000313" key="4">
    <source>
        <dbReference type="Proteomes" id="UP000314987"/>
    </source>
</evidence>
<dbReference type="PANTHER" id="PTHR44566">
    <property type="entry name" value="TRANSDUCIN/WD40 REPEAT-LIKE SUPERFAMILY PROTEIN"/>
    <property type="match status" value="1"/>
</dbReference>
<feature type="region of interest" description="Disordered" evidence="2">
    <location>
        <begin position="1"/>
        <end position="48"/>
    </location>
</feature>
<evidence type="ECO:0000256" key="2">
    <source>
        <dbReference type="SAM" id="MobiDB-lite"/>
    </source>
</evidence>
<accession>A0A4X2K1M6</accession>
<dbReference type="CDD" id="cd00200">
    <property type="entry name" value="WD40"/>
    <property type="match status" value="1"/>
</dbReference>
<dbReference type="GeneID" id="114033614"/>
<dbReference type="CTD" id="79446"/>
<dbReference type="RefSeq" id="XP_027705024.1">
    <property type="nucleotide sequence ID" value="XM_027849223.1"/>
</dbReference>
<dbReference type="SUPFAM" id="SSF50978">
    <property type="entry name" value="WD40 repeat-like"/>
    <property type="match status" value="1"/>
</dbReference>
<reference evidence="4" key="1">
    <citation type="submission" date="2018-12" db="EMBL/GenBank/DDBJ databases">
        <authorList>
            <person name="Yazar S."/>
        </authorList>
    </citation>
    <scope>NUCLEOTIDE SEQUENCE [LARGE SCALE GENOMIC DNA]</scope>
</reference>
<feature type="repeat" description="WD" evidence="1">
    <location>
        <begin position="247"/>
        <end position="282"/>
    </location>
</feature>
<dbReference type="Gene3D" id="2.130.10.10">
    <property type="entry name" value="YVTN repeat-like/Quinoprotein amine dehydrogenase"/>
    <property type="match status" value="1"/>
</dbReference>
<feature type="compositionally biased region" description="Polar residues" evidence="2">
    <location>
        <begin position="39"/>
        <end position="48"/>
    </location>
</feature>
<dbReference type="InterPro" id="IPR015943">
    <property type="entry name" value="WD40/YVTN_repeat-like_dom_sf"/>
</dbReference>
<dbReference type="Ensembl" id="ENSVURT00010004440.1">
    <property type="protein sequence ID" value="ENSVURP00010003921.1"/>
    <property type="gene ID" value="ENSVURG00010003139.1"/>
</dbReference>
<dbReference type="PROSITE" id="PS50294">
    <property type="entry name" value="WD_REPEATS_REGION"/>
    <property type="match status" value="1"/>
</dbReference>
<keyword evidence="1" id="KW-0853">WD repeat</keyword>
<dbReference type="OrthoDB" id="256303at2759"/>
<dbReference type="GeneTree" id="ENSGT00530000063583"/>
<feature type="region of interest" description="Disordered" evidence="2">
    <location>
        <begin position="188"/>
        <end position="210"/>
    </location>
</feature>
<dbReference type="InterPro" id="IPR053053">
    <property type="entry name" value="WD_repeat_protein"/>
</dbReference>
<dbReference type="Proteomes" id="UP000314987">
    <property type="component" value="Unassembled WGS sequence"/>
</dbReference>
<feature type="repeat" description="WD" evidence="1">
    <location>
        <begin position="293"/>
        <end position="334"/>
    </location>
</feature>
<dbReference type="AlphaFoldDB" id="A0A4X2K1M6"/>
<keyword evidence="4" id="KW-1185">Reference proteome</keyword>
<gene>
    <name evidence="3" type="primary">WDR25</name>
</gene>
<dbReference type="PROSITE" id="PS50082">
    <property type="entry name" value="WD_REPEATS_2"/>
    <property type="match status" value="2"/>
</dbReference>